<accession>A0A916JZJ1</accession>
<dbReference type="EC" id="2.3.1.-" evidence="4"/>
<feature type="domain" description="N-acetyltransferase" evidence="3">
    <location>
        <begin position="2"/>
        <end position="147"/>
    </location>
</feature>
<evidence type="ECO:0000256" key="2">
    <source>
        <dbReference type="ARBA" id="ARBA00023315"/>
    </source>
</evidence>
<evidence type="ECO:0000256" key="1">
    <source>
        <dbReference type="ARBA" id="ARBA00022679"/>
    </source>
</evidence>
<dbReference type="Pfam" id="PF13673">
    <property type="entry name" value="Acetyltransf_10"/>
    <property type="match status" value="1"/>
</dbReference>
<reference evidence="4" key="1">
    <citation type="submission" date="2021-06" db="EMBL/GenBank/DDBJ databases">
        <authorList>
            <person name="Criscuolo A."/>
        </authorList>
    </citation>
    <scope>NUCLEOTIDE SEQUENCE</scope>
    <source>
        <strain evidence="4">CIP111600</strain>
    </source>
</reference>
<dbReference type="PANTHER" id="PTHR43877">
    <property type="entry name" value="AMINOALKYLPHOSPHONATE N-ACETYLTRANSFERASE-RELATED-RELATED"/>
    <property type="match status" value="1"/>
</dbReference>
<evidence type="ECO:0000313" key="5">
    <source>
        <dbReference type="Proteomes" id="UP000693672"/>
    </source>
</evidence>
<dbReference type="InterPro" id="IPR000182">
    <property type="entry name" value="GNAT_dom"/>
</dbReference>
<keyword evidence="5" id="KW-1185">Reference proteome</keyword>
<keyword evidence="2 4" id="KW-0012">Acyltransferase</keyword>
<gene>
    <name evidence="4" type="primary">yjcF</name>
    <name evidence="4" type="ORF">PAESOLCIP111_02117</name>
</gene>
<protein>
    <submittedName>
        <fullName evidence="4">N-acetyltransferase YjcF</fullName>
        <ecNumber evidence="4">2.3.1.-</ecNumber>
    </submittedName>
</protein>
<organism evidence="4 5">
    <name type="scientific">Paenibacillus solanacearum</name>
    <dbReference type="NCBI Taxonomy" id="2048548"/>
    <lineage>
        <taxon>Bacteria</taxon>
        <taxon>Bacillati</taxon>
        <taxon>Bacillota</taxon>
        <taxon>Bacilli</taxon>
        <taxon>Bacillales</taxon>
        <taxon>Paenibacillaceae</taxon>
        <taxon>Paenibacillus</taxon>
    </lineage>
</organism>
<dbReference type="Proteomes" id="UP000693672">
    <property type="component" value="Unassembled WGS sequence"/>
</dbReference>
<evidence type="ECO:0000313" key="4">
    <source>
        <dbReference type="EMBL" id="CAG7618465.1"/>
    </source>
</evidence>
<dbReference type="AlphaFoldDB" id="A0A916JZJ1"/>
<dbReference type="InterPro" id="IPR050832">
    <property type="entry name" value="Bact_Acetyltransf"/>
</dbReference>
<name>A0A916JZJ1_9BACL</name>
<dbReference type="PROSITE" id="PS51186">
    <property type="entry name" value="GNAT"/>
    <property type="match status" value="1"/>
</dbReference>
<keyword evidence="1 4" id="KW-0808">Transferase</keyword>
<dbReference type="RefSeq" id="WP_218091903.1">
    <property type="nucleotide sequence ID" value="NZ_CAJVAS010000007.1"/>
</dbReference>
<sequence length="148" mass="17226">MEIIKVKTDEQLKEALSVRIEVFVEEQNVPRDLEMDEFDISPQACRHFIVRNEHGETIAAARWRMYDEQTAKLQRIAVRQPYRGHGIGRIIIDAMEADIREAKVPAVILDGQTQAEAFYRKLGYETISSEPFLDAGIWHVRMRKRLES</sequence>
<proteinExistence type="predicted"/>
<evidence type="ECO:0000259" key="3">
    <source>
        <dbReference type="PROSITE" id="PS51186"/>
    </source>
</evidence>
<dbReference type="GO" id="GO:0016747">
    <property type="term" value="F:acyltransferase activity, transferring groups other than amino-acyl groups"/>
    <property type="evidence" value="ECO:0007669"/>
    <property type="project" value="InterPro"/>
</dbReference>
<comment type="caution">
    <text evidence="4">The sequence shown here is derived from an EMBL/GenBank/DDBJ whole genome shotgun (WGS) entry which is preliminary data.</text>
</comment>
<dbReference type="CDD" id="cd04301">
    <property type="entry name" value="NAT_SF"/>
    <property type="match status" value="1"/>
</dbReference>
<dbReference type="EMBL" id="CAJVAS010000007">
    <property type="protein sequence ID" value="CAG7618465.1"/>
    <property type="molecule type" value="Genomic_DNA"/>
</dbReference>